<dbReference type="EMBL" id="PQGG01000034">
    <property type="protein sequence ID" value="POP51848.1"/>
    <property type="molecule type" value="Genomic_DNA"/>
</dbReference>
<protein>
    <submittedName>
        <fullName evidence="2">DUF2219 domain-containing protein</fullName>
    </submittedName>
</protein>
<feature type="chain" id="PRO_5015628408" evidence="1">
    <location>
        <begin position="22"/>
        <end position="322"/>
    </location>
</feature>
<dbReference type="RefSeq" id="WP_103685297.1">
    <property type="nucleotide sequence ID" value="NZ_PQGG01000034.1"/>
</dbReference>
<gene>
    <name evidence="2" type="ORF">C0068_15010</name>
</gene>
<organism evidence="2 3">
    <name type="scientific">Zhongshania marina</name>
    <dbReference type="NCBI Taxonomy" id="2304603"/>
    <lineage>
        <taxon>Bacteria</taxon>
        <taxon>Pseudomonadati</taxon>
        <taxon>Pseudomonadota</taxon>
        <taxon>Gammaproteobacteria</taxon>
        <taxon>Cellvibrionales</taxon>
        <taxon>Spongiibacteraceae</taxon>
        <taxon>Zhongshania</taxon>
    </lineage>
</organism>
<feature type="signal peptide" evidence="1">
    <location>
        <begin position="1"/>
        <end position="21"/>
    </location>
</feature>
<evidence type="ECO:0000313" key="2">
    <source>
        <dbReference type="EMBL" id="POP51848.1"/>
    </source>
</evidence>
<dbReference type="Pfam" id="PF09982">
    <property type="entry name" value="LpxR"/>
    <property type="match status" value="1"/>
</dbReference>
<comment type="caution">
    <text evidence="2">The sequence shown here is derived from an EMBL/GenBank/DDBJ whole genome shotgun (WGS) entry which is preliminary data.</text>
</comment>
<reference evidence="2" key="1">
    <citation type="submission" date="2018-01" db="EMBL/GenBank/DDBJ databases">
        <authorList>
            <person name="Yu X.-D."/>
        </authorList>
    </citation>
    <scope>NUCLEOTIDE SEQUENCE</scope>
    <source>
        <strain evidence="2">ZX-21</strain>
    </source>
</reference>
<dbReference type="OrthoDB" id="9776275at2"/>
<sequence length="322" mass="35989">MRFSLFGLFLILGFFASSAHAETDWVSFTFDNDIFLASDGGYTNGLYLSLYDTGNEDAHPKISWLLKPIMWTISDENFSGGVSILSLGQSMITPQDISERNPPEDELPYSGLLFVNSSYLLFADKYVEKISASIGVVGPLSMAEKSQKILHKLLSSDQPQGWDTQIKNELVFQFGRGRARRLWVADSMAWDFIGTNELNIGTISSGINLGGFIRYGTQLASSYGTTLLDSARITNPSAVGVGWNLYFGLNVEYIFNQIYTDGNTFRDSRSIKYEHSHLGATVGFRYSLQRYSLTFALSDLDIVNSELQDLTQFGRLTFAYKL</sequence>
<accession>A0A2S4HD07</accession>
<name>A0A2S4HD07_9GAMM</name>
<dbReference type="Gene3D" id="2.40.128.140">
    <property type="entry name" value="Outer membrane protein"/>
    <property type="match status" value="1"/>
</dbReference>
<dbReference type="AlphaFoldDB" id="A0A2S4HD07"/>
<evidence type="ECO:0000313" key="3">
    <source>
        <dbReference type="Proteomes" id="UP000237222"/>
    </source>
</evidence>
<dbReference type="InterPro" id="IPR037107">
    <property type="entry name" value="Put_OMP_sf"/>
</dbReference>
<proteinExistence type="predicted"/>
<dbReference type="Proteomes" id="UP000237222">
    <property type="component" value="Unassembled WGS sequence"/>
</dbReference>
<evidence type="ECO:0000256" key="1">
    <source>
        <dbReference type="SAM" id="SignalP"/>
    </source>
</evidence>
<dbReference type="InterPro" id="IPR018707">
    <property type="entry name" value="LpxR"/>
</dbReference>
<keyword evidence="1" id="KW-0732">Signal</keyword>